<keyword evidence="2 3" id="KW-0808">Transferase</keyword>
<keyword evidence="3" id="KW-0472">Membrane</keyword>
<keyword evidence="3" id="KW-1133">Transmembrane helix</keyword>
<keyword evidence="1 3" id="KW-0328">Glycosyltransferase</keyword>
<protein>
    <recommendedName>
        <fullName evidence="3">L-Fucosyltransferase</fullName>
        <ecNumber evidence="3">2.4.1.-</ecNumber>
    </recommendedName>
</protein>
<feature type="transmembrane region" description="Helical" evidence="3">
    <location>
        <begin position="12"/>
        <end position="34"/>
    </location>
</feature>
<dbReference type="OrthoDB" id="3226at2759"/>
<evidence type="ECO:0000313" key="4">
    <source>
        <dbReference type="EMBL" id="VDI77272.1"/>
    </source>
</evidence>
<dbReference type="UniPathway" id="UPA00378"/>
<comment type="caution">
    <text evidence="4">The sequence shown here is derived from an EMBL/GenBank/DDBJ whole genome shotgun (WGS) entry which is preliminary data.</text>
</comment>
<dbReference type="GO" id="GO:0032580">
    <property type="term" value="C:Golgi cisterna membrane"/>
    <property type="evidence" value="ECO:0007669"/>
    <property type="project" value="UniProtKB-SubCell"/>
</dbReference>
<dbReference type="PANTHER" id="PTHR11927:SF9">
    <property type="entry name" value="L-FUCOSYLTRANSFERASE"/>
    <property type="match status" value="1"/>
</dbReference>
<dbReference type="InterPro" id="IPR002516">
    <property type="entry name" value="Glyco_trans_11"/>
</dbReference>
<organism evidence="4 5">
    <name type="scientific">Mytilus galloprovincialis</name>
    <name type="common">Mediterranean mussel</name>
    <dbReference type="NCBI Taxonomy" id="29158"/>
    <lineage>
        <taxon>Eukaryota</taxon>
        <taxon>Metazoa</taxon>
        <taxon>Spiralia</taxon>
        <taxon>Lophotrochozoa</taxon>
        <taxon>Mollusca</taxon>
        <taxon>Bivalvia</taxon>
        <taxon>Autobranchia</taxon>
        <taxon>Pteriomorphia</taxon>
        <taxon>Mytilida</taxon>
        <taxon>Mytiloidea</taxon>
        <taxon>Mytilidae</taxon>
        <taxon>Mytilinae</taxon>
        <taxon>Mytilus</taxon>
    </lineage>
</organism>
<reference evidence="4" key="1">
    <citation type="submission" date="2018-11" db="EMBL/GenBank/DDBJ databases">
        <authorList>
            <person name="Alioto T."/>
            <person name="Alioto T."/>
        </authorList>
    </citation>
    <scope>NUCLEOTIDE SEQUENCE</scope>
</reference>
<keyword evidence="5" id="KW-1185">Reference proteome</keyword>
<dbReference type="EMBL" id="UYJE01009828">
    <property type="protein sequence ID" value="VDI77272.1"/>
    <property type="molecule type" value="Genomic_DNA"/>
</dbReference>
<dbReference type="EC" id="2.4.1.-" evidence="3"/>
<evidence type="ECO:0000256" key="2">
    <source>
        <dbReference type="ARBA" id="ARBA00022679"/>
    </source>
</evidence>
<dbReference type="AlphaFoldDB" id="A0A8B6HBZ7"/>
<keyword evidence="3" id="KW-0333">Golgi apparatus</keyword>
<evidence type="ECO:0000313" key="5">
    <source>
        <dbReference type="Proteomes" id="UP000596742"/>
    </source>
</evidence>
<accession>A0A8B6HBZ7</accession>
<keyword evidence="3" id="KW-0735">Signal-anchor</keyword>
<dbReference type="Proteomes" id="UP000596742">
    <property type="component" value="Unassembled WGS sequence"/>
</dbReference>
<keyword evidence="3" id="KW-0325">Glycoprotein</keyword>
<dbReference type="GO" id="GO:0008107">
    <property type="term" value="F:galactoside 2-alpha-L-fucosyltransferase activity"/>
    <property type="evidence" value="ECO:0007669"/>
    <property type="project" value="InterPro"/>
</dbReference>
<evidence type="ECO:0000256" key="1">
    <source>
        <dbReference type="ARBA" id="ARBA00022676"/>
    </source>
</evidence>
<comment type="similarity">
    <text evidence="3">Belongs to the glycosyltransferase 11 family.</text>
</comment>
<dbReference type="Pfam" id="PF01531">
    <property type="entry name" value="Glyco_transf_11"/>
    <property type="match status" value="1"/>
</dbReference>
<keyword evidence="3" id="KW-0812">Transmembrane</keyword>
<comment type="pathway">
    <text evidence="3">Protein modification; protein glycosylation.</text>
</comment>
<dbReference type="PANTHER" id="PTHR11927">
    <property type="entry name" value="GALACTOSIDE 2-L-FUCOSYLTRANSFERASE"/>
    <property type="match status" value="1"/>
</dbReference>
<evidence type="ECO:0000256" key="3">
    <source>
        <dbReference type="RuleBase" id="RU363129"/>
    </source>
</evidence>
<name>A0A8B6HBZ7_MYTGA</name>
<dbReference type="GO" id="GO:0005975">
    <property type="term" value="P:carbohydrate metabolic process"/>
    <property type="evidence" value="ECO:0007669"/>
    <property type="project" value="InterPro"/>
</dbReference>
<comment type="subcellular location">
    <subcellularLocation>
        <location evidence="3">Golgi apparatus</location>
        <location evidence="3">Golgi stack membrane</location>
        <topology evidence="3">Single-pass type II membrane protein</topology>
    </subcellularLocation>
</comment>
<proteinExistence type="inferred from homology"/>
<dbReference type="CDD" id="cd11301">
    <property type="entry name" value="Fut1_Fut2_like"/>
    <property type="match status" value="1"/>
</dbReference>
<gene>
    <name evidence="4" type="ORF">MGAL_10B084976</name>
</gene>
<sequence length="334" mass="38904">MRCFGQNYQRVLCSATNICSACAVFFFMTIIFFYKSNIYGLTYNSNMLLGNVSNRYLCPYFRGGLGNHMFMYSSLNGIAKIKNMKLVINEKDTINTVFKLNVLILKNAKYICEQAVLVNEKRPCAYDLETFNFDPSKPVKLKGYLQSWKYFKHVEKELRKQFIFKEEVNQKAQEVIEKYTKMFTSNKTNSEKLKIIGVHIRRGDYLTTHNIKYGYNVAPKAYLQKAFDYFRSKYKNCLFLVFTGTSKEDIKWRDDNVHGKDVLKVAANERNVDMCALTKCDHTIITVGSFGWWSAWLSTGTTIYFKDIAQTNSSLRKDFSADMTDFFPNDWIGF</sequence>